<evidence type="ECO:0000313" key="14">
    <source>
        <dbReference type="EMBL" id="QIG45343.1"/>
    </source>
</evidence>
<dbReference type="CDD" id="cd00854">
    <property type="entry name" value="NagA"/>
    <property type="match status" value="1"/>
</dbReference>
<dbReference type="InterPro" id="IPR032466">
    <property type="entry name" value="Metal_Hydrolase"/>
</dbReference>
<comment type="pathway">
    <text evidence="8">Amino-sugar metabolism; N-acetylneuraminate degradation; D-fructose 6-phosphate from N-acetylneuraminate: step 4/5.</text>
</comment>
<feature type="binding site" evidence="11">
    <location>
        <begin position="218"/>
        <end position="219"/>
    </location>
    <ligand>
        <name>substrate</name>
    </ligand>
</feature>
<evidence type="ECO:0000256" key="2">
    <source>
        <dbReference type="ARBA" id="ARBA00011899"/>
    </source>
</evidence>
<dbReference type="RefSeq" id="WP_165237819.1">
    <property type="nucleotide sequence ID" value="NZ_CP049257.1"/>
</dbReference>
<evidence type="ECO:0000313" key="15">
    <source>
        <dbReference type="Proteomes" id="UP000502996"/>
    </source>
</evidence>
<feature type="active site" description="Proton donor/acceptor" evidence="10">
    <location>
        <position position="269"/>
    </location>
</feature>
<feature type="binding site" evidence="11">
    <location>
        <begin position="303"/>
        <end position="305"/>
    </location>
    <ligand>
        <name>substrate</name>
    </ligand>
</feature>
<dbReference type="Proteomes" id="UP000502996">
    <property type="component" value="Chromosome"/>
</dbReference>
<dbReference type="KEGG" id="nano:G5V58_23620"/>
<keyword evidence="4 12" id="KW-0479">Metal-binding</keyword>
<dbReference type="GO" id="GO:0008448">
    <property type="term" value="F:N-acetylglucosamine-6-phosphate deacetylase activity"/>
    <property type="evidence" value="ECO:0007669"/>
    <property type="project" value="UniProtKB-EC"/>
</dbReference>
<feature type="binding site" evidence="12">
    <location>
        <position position="194"/>
    </location>
    <ligand>
        <name>Zn(2+)</name>
        <dbReference type="ChEBI" id="CHEBI:29105"/>
    </ligand>
</feature>
<protein>
    <recommendedName>
        <fullName evidence="3">N-acetylglucosamine-6-phosphate deacetylase</fullName>
        <ecNumber evidence="2">3.5.1.25</ecNumber>
    </recommendedName>
</protein>
<evidence type="ECO:0000256" key="6">
    <source>
        <dbReference type="ARBA" id="ARBA00023277"/>
    </source>
</evidence>
<comment type="similarity">
    <text evidence="1 9">Belongs to the metallo-dependent hydrolases superfamily. NagA family.</text>
</comment>
<dbReference type="EMBL" id="CP049257">
    <property type="protein sequence ID" value="QIG45343.1"/>
    <property type="molecule type" value="Genomic_DNA"/>
</dbReference>
<dbReference type="InterPro" id="IPR006680">
    <property type="entry name" value="Amidohydro-rel"/>
</dbReference>
<dbReference type="GO" id="GO:0046872">
    <property type="term" value="F:metal ion binding"/>
    <property type="evidence" value="ECO:0007669"/>
    <property type="project" value="UniProtKB-KW"/>
</dbReference>
<dbReference type="SUPFAM" id="SSF51338">
    <property type="entry name" value="Composite domain of metallo-dependent hydrolases"/>
    <property type="match status" value="1"/>
</dbReference>
<sequence length="376" mass="37717">MELPLGAWVLAAGAVATPAGIVPDAWVVVDRDRVLDVGDGPPPERPAWTTGGLVAPGFVDAHVHGGGGASFDGGAREAVERVVATHLRHGTTTMVASLVTASLDSLEASCAALADAVEAGLVAGIHLEGPWLSPQRAGAHDPSLLVPPTLEAVDRLVAAARGHLRMVTLAPELPGALVALPELVEAGVVVAVGHTEATYDQTREALAAGATVGTHLFNAMPPLHHRDPGPVGALLESSAYVELVADGVHVHPSVLSLAWREGRTALVTDAMAAAGAPDGAYELGGLAVSVEDGVARLAGTGAIAGSTGTLDAALRLAVAAAGVPLPEALAAVSSTPAAMLGLADVGVVAPGAWADLVVLSDDLEVERVLRHGTWLA</sequence>
<feature type="domain" description="Amidohydrolase-related" evidence="13">
    <location>
        <begin position="54"/>
        <end position="374"/>
    </location>
</feature>
<dbReference type="PIRSF" id="PIRSF038994">
    <property type="entry name" value="NagA"/>
    <property type="match status" value="1"/>
</dbReference>
<evidence type="ECO:0000256" key="7">
    <source>
        <dbReference type="ARBA" id="ARBA00047647"/>
    </source>
</evidence>
<accession>A0A6G6WJM7</accession>
<evidence type="ECO:0000256" key="1">
    <source>
        <dbReference type="ARBA" id="ARBA00010716"/>
    </source>
</evidence>
<dbReference type="GO" id="GO:0006046">
    <property type="term" value="P:N-acetylglucosamine catabolic process"/>
    <property type="evidence" value="ECO:0007669"/>
    <property type="project" value="TreeGrafter"/>
</dbReference>
<evidence type="ECO:0000259" key="13">
    <source>
        <dbReference type="Pfam" id="PF01979"/>
    </source>
</evidence>
<evidence type="ECO:0000256" key="3">
    <source>
        <dbReference type="ARBA" id="ARBA00018029"/>
    </source>
</evidence>
<name>A0A6G6WJM7_9ACTN</name>
<gene>
    <name evidence="14" type="primary">nagA</name>
    <name evidence="14" type="ORF">G5V58_23620</name>
</gene>
<organism evidence="14 15">
    <name type="scientific">Nocardioides anomalus</name>
    <dbReference type="NCBI Taxonomy" id="2712223"/>
    <lineage>
        <taxon>Bacteria</taxon>
        <taxon>Bacillati</taxon>
        <taxon>Actinomycetota</taxon>
        <taxon>Actinomycetes</taxon>
        <taxon>Propionibacteriales</taxon>
        <taxon>Nocardioidaceae</taxon>
        <taxon>Nocardioides</taxon>
    </lineage>
</organism>
<keyword evidence="5 9" id="KW-0378">Hydrolase</keyword>
<keyword evidence="6 9" id="KW-0119">Carbohydrate metabolism</keyword>
<comment type="cofactor">
    <cofactor evidence="12">
        <name>a divalent metal cation</name>
        <dbReference type="ChEBI" id="CHEBI:60240"/>
    </cofactor>
    <text evidence="12">Binds 1 divalent metal cation per subunit.</text>
</comment>
<dbReference type="InterPro" id="IPR011059">
    <property type="entry name" value="Metal-dep_hydrolase_composite"/>
</dbReference>
<feature type="binding site" evidence="11">
    <location>
        <position position="226"/>
    </location>
    <ligand>
        <name>substrate</name>
    </ligand>
</feature>
<dbReference type="Gene3D" id="3.20.20.140">
    <property type="entry name" value="Metal-dependent hydrolases"/>
    <property type="match status" value="1"/>
</dbReference>
<dbReference type="FunFam" id="3.20.20.140:FF:000004">
    <property type="entry name" value="N-acetylglucosamine-6-phosphate deacetylase"/>
    <property type="match status" value="1"/>
</dbReference>
<evidence type="ECO:0000256" key="11">
    <source>
        <dbReference type="PIRSR" id="PIRSR038994-2"/>
    </source>
</evidence>
<evidence type="ECO:0000256" key="9">
    <source>
        <dbReference type="PIRNR" id="PIRNR038994"/>
    </source>
</evidence>
<dbReference type="PANTHER" id="PTHR11113:SF14">
    <property type="entry name" value="N-ACETYLGLUCOSAMINE-6-PHOSPHATE DEACETYLASE"/>
    <property type="match status" value="1"/>
</dbReference>
<evidence type="ECO:0000256" key="5">
    <source>
        <dbReference type="ARBA" id="ARBA00022801"/>
    </source>
</evidence>
<keyword evidence="15" id="KW-1185">Reference proteome</keyword>
<dbReference type="Pfam" id="PF01979">
    <property type="entry name" value="Amidohydro_1"/>
    <property type="match status" value="1"/>
</dbReference>
<dbReference type="Gene3D" id="2.30.40.10">
    <property type="entry name" value="Urease, subunit C, domain 1"/>
    <property type="match status" value="1"/>
</dbReference>
<dbReference type="InterPro" id="IPR003764">
    <property type="entry name" value="GlcNAc_6-P_deAcase"/>
</dbReference>
<proteinExistence type="inferred from homology"/>
<evidence type="ECO:0000256" key="10">
    <source>
        <dbReference type="PIRSR" id="PIRSR038994-1"/>
    </source>
</evidence>
<feature type="binding site" evidence="12">
    <location>
        <position position="215"/>
    </location>
    <ligand>
        <name>Zn(2+)</name>
        <dbReference type="ChEBI" id="CHEBI:29105"/>
    </ligand>
</feature>
<dbReference type="AlphaFoldDB" id="A0A6G6WJM7"/>
<feature type="binding site" evidence="12">
    <location>
        <position position="128"/>
    </location>
    <ligand>
        <name>Zn(2+)</name>
        <dbReference type="ChEBI" id="CHEBI:29105"/>
    </ligand>
</feature>
<dbReference type="PANTHER" id="PTHR11113">
    <property type="entry name" value="N-ACETYLGLUCOSAMINE-6-PHOSPHATE DEACETYLASE"/>
    <property type="match status" value="1"/>
</dbReference>
<dbReference type="EC" id="3.5.1.25" evidence="2"/>
<evidence type="ECO:0000256" key="12">
    <source>
        <dbReference type="PIRSR" id="PIRSR038994-3"/>
    </source>
</evidence>
<evidence type="ECO:0000256" key="4">
    <source>
        <dbReference type="ARBA" id="ARBA00022723"/>
    </source>
</evidence>
<dbReference type="SUPFAM" id="SSF51556">
    <property type="entry name" value="Metallo-dependent hydrolases"/>
    <property type="match status" value="1"/>
</dbReference>
<feature type="binding site" evidence="11">
    <location>
        <position position="249"/>
    </location>
    <ligand>
        <name>substrate</name>
    </ligand>
</feature>
<reference evidence="14 15" key="1">
    <citation type="submission" date="2020-02" db="EMBL/GenBank/DDBJ databases">
        <title>Full genome sequence of Nocardioides sp. R-3366.</title>
        <authorList>
            <person name="Im W.-T."/>
        </authorList>
    </citation>
    <scope>NUCLEOTIDE SEQUENCE [LARGE SCALE GENOMIC DNA]</scope>
    <source>
        <strain evidence="14 15">R-3366</strain>
    </source>
</reference>
<dbReference type="NCBIfam" id="TIGR00221">
    <property type="entry name" value="nagA"/>
    <property type="match status" value="1"/>
</dbReference>
<evidence type="ECO:0000256" key="8">
    <source>
        <dbReference type="ARBA" id="ARBA00060590"/>
    </source>
</evidence>
<feature type="binding site" evidence="11">
    <location>
        <position position="139"/>
    </location>
    <ligand>
        <name>substrate</name>
    </ligand>
</feature>
<comment type="catalytic activity">
    <reaction evidence="7">
        <text>N-acetyl-D-glucosamine 6-phosphate + H2O = D-glucosamine 6-phosphate + acetate</text>
        <dbReference type="Rhea" id="RHEA:22936"/>
        <dbReference type="ChEBI" id="CHEBI:15377"/>
        <dbReference type="ChEBI" id="CHEBI:30089"/>
        <dbReference type="ChEBI" id="CHEBI:57513"/>
        <dbReference type="ChEBI" id="CHEBI:58725"/>
        <dbReference type="EC" id="3.5.1.25"/>
    </reaction>
</comment>